<dbReference type="InParanoid" id="A0A1D6QQE6"/>
<organism evidence="1">
    <name type="scientific">Zea mays</name>
    <name type="common">Maize</name>
    <dbReference type="NCBI Taxonomy" id="4577"/>
    <lineage>
        <taxon>Eukaryota</taxon>
        <taxon>Viridiplantae</taxon>
        <taxon>Streptophyta</taxon>
        <taxon>Embryophyta</taxon>
        <taxon>Tracheophyta</taxon>
        <taxon>Spermatophyta</taxon>
        <taxon>Magnoliopsida</taxon>
        <taxon>Liliopsida</taxon>
        <taxon>Poales</taxon>
        <taxon>Poaceae</taxon>
        <taxon>PACMAD clade</taxon>
        <taxon>Panicoideae</taxon>
        <taxon>Andropogonodae</taxon>
        <taxon>Andropogoneae</taxon>
        <taxon>Tripsacinae</taxon>
        <taxon>Zea</taxon>
    </lineage>
</organism>
<dbReference type="PANTHER" id="PTHR47021:SF4">
    <property type="entry name" value="ADP-RIBOSYLATION FACTOR GTPASE-ACTIVATING PROTEIN AGD6-RELATED"/>
    <property type="match status" value="1"/>
</dbReference>
<dbReference type="EMBL" id="CM000780">
    <property type="protein sequence ID" value="AQK59751.1"/>
    <property type="molecule type" value="Genomic_DNA"/>
</dbReference>
<dbReference type="ExpressionAtlas" id="A0A1D6QQE6">
    <property type="expression patterns" value="baseline and differential"/>
</dbReference>
<dbReference type="GO" id="GO:0016192">
    <property type="term" value="P:vesicle-mediated transport"/>
    <property type="evidence" value="ECO:0007669"/>
    <property type="project" value="InterPro"/>
</dbReference>
<accession>A0A1D6QQE6</accession>
<proteinExistence type="predicted"/>
<dbReference type="STRING" id="4577.A0A1D6QQE6"/>
<dbReference type="InterPro" id="IPR044519">
    <property type="entry name" value="ARF_GAP_AGD6/7"/>
</dbReference>
<gene>
    <name evidence="1" type="ORF">ZEAMMB73_Zm00001d053583</name>
</gene>
<dbReference type="PANTHER" id="PTHR47021">
    <property type="entry name" value="ADP-RIBOSYLATION FACTOR GTPASE-ACTIVATING PROTEIN AGD6-RELATED"/>
    <property type="match status" value="1"/>
</dbReference>
<evidence type="ECO:0000313" key="1">
    <source>
        <dbReference type="EMBL" id="AQK59751.1"/>
    </source>
</evidence>
<name>A0A1D6QQE6_MAIZE</name>
<reference evidence="1" key="1">
    <citation type="submission" date="2015-12" db="EMBL/GenBank/DDBJ databases">
        <title>Update maize B73 reference genome by single molecule sequencing technologies.</title>
        <authorList>
            <consortium name="Maize Genome Sequencing Project"/>
            <person name="Ware D."/>
        </authorList>
    </citation>
    <scope>NUCLEOTIDE SEQUENCE</scope>
    <source>
        <tissue evidence="1">Seedling</tissue>
    </source>
</reference>
<dbReference type="AlphaFoldDB" id="A0A1D6QQE6"/>
<dbReference type="GO" id="GO:0005096">
    <property type="term" value="F:GTPase activator activity"/>
    <property type="evidence" value="ECO:0007669"/>
    <property type="project" value="InterPro"/>
</dbReference>
<sequence>MLLIITFFQGFGRLSLVAASAVQSAASVVQVGTKEIQSKMRDGSYDQKVNETVNVVANKTAEIGSKTWGIMRGVMAMASQKVEEYTERLGRGLATQRAEW</sequence>
<protein>
    <submittedName>
        <fullName evidence="1">Uncharacterized protein</fullName>
    </submittedName>
</protein>